<name>A0ABS1TPN0_9BACI</name>
<gene>
    <name evidence="2" type="ORF">JK635_13560</name>
</gene>
<protein>
    <submittedName>
        <fullName evidence="2">NERD domain-containing protein</fullName>
    </submittedName>
</protein>
<dbReference type="Pfam" id="PF08378">
    <property type="entry name" value="NERD"/>
    <property type="match status" value="1"/>
</dbReference>
<dbReference type="InterPro" id="IPR011528">
    <property type="entry name" value="NERD"/>
</dbReference>
<keyword evidence="3" id="KW-1185">Reference proteome</keyword>
<dbReference type="PROSITE" id="PS50965">
    <property type="entry name" value="NERD"/>
    <property type="match status" value="1"/>
</dbReference>
<proteinExistence type="predicted"/>
<reference evidence="2 3" key="1">
    <citation type="submission" date="2021-01" db="EMBL/GenBank/DDBJ databases">
        <title>Genome public.</title>
        <authorList>
            <person name="Liu C."/>
            <person name="Sun Q."/>
        </authorList>
    </citation>
    <scope>NUCLEOTIDE SEQUENCE [LARGE SCALE GENOMIC DNA]</scope>
    <source>
        <strain evidence="2 3">YIM B02564</strain>
    </source>
</reference>
<organism evidence="2 3">
    <name type="scientific">Neobacillus paridis</name>
    <dbReference type="NCBI Taxonomy" id="2803862"/>
    <lineage>
        <taxon>Bacteria</taxon>
        <taxon>Bacillati</taxon>
        <taxon>Bacillota</taxon>
        <taxon>Bacilli</taxon>
        <taxon>Bacillales</taxon>
        <taxon>Bacillaceae</taxon>
        <taxon>Neobacillus</taxon>
    </lineage>
</organism>
<comment type="caution">
    <text evidence="2">The sequence shown here is derived from an EMBL/GenBank/DDBJ whole genome shotgun (WGS) entry which is preliminary data.</text>
</comment>
<evidence type="ECO:0000313" key="2">
    <source>
        <dbReference type="EMBL" id="MBL4953237.1"/>
    </source>
</evidence>
<accession>A0ABS1TPN0</accession>
<sequence>MLPVLAAKQAAMEAGIGGEDRVAEVLSQFSFPFDIHIFHDLSPSADEKFQTDTHCLTPWYGLVLEVKNISGILEFNENPPQLISTKEDGCQYGYESPVSQLQRNCEFLREWFLHRGIQLPIYGAVVLAYPKQIVKTAPPRTKLLFPNMIPTYLKSIPQQGQKLTPETFNWLSAELLKSHQRYLPKPICETYKLRWSDFRTGVGCITCGRLGMIKQPRTWVCPFCQATDPLAHQRALLEWYLIFKRTITNRECREFLHVNDIHIAKRILQNMSFKSEGDYRYRKYIMNIKNFNLFD</sequence>
<evidence type="ECO:0000259" key="1">
    <source>
        <dbReference type="PROSITE" id="PS50965"/>
    </source>
</evidence>
<feature type="domain" description="NERD" evidence="1">
    <location>
        <begin position="14"/>
        <end position="131"/>
    </location>
</feature>
<dbReference type="EMBL" id="JAESWB010000181">
    <property type="protein sequence ID" value="MBL4953237.1"/>
    <property type="molecule type" value="Genomic_DNA"/>
</dbReference>
<dbReference type="Proteomes" id="UP000623967">
    <property type="component" value="Unassembled WGS sequence"/>
</dbReference>
<evidence type="ECO:0000313" key="3">
    <source>
        <dbReference type="Proteomes" id="UP000623967"/>
    </source>
</evidence>